<accession>A0A6M3JCB4</accession>
<gene>
    <name evidence="1" type="ORF">MM415B00340_0055</name>
</gene>
<protein>
    <submittedName>
        <fullName evidence="1">Putative capsid protein</fullName>
    </submittedName>
</protein>
<dbReference type="Pfam" id="PF17236">
    <property type="entry name" value="SU10_MCP"/>
    <property type="match status" value="1"/>
</dbReference>
<reference evidence="1" key="1">
    <citation type="submission" date="2020-03" db="EMBL/GenBank/DDBJ databases">
        <title>The deep terrestrial virosphere.</title>
        <authorList>
            <person name="Holmfeldt K."/>
            <person name="Nilsson E."/>
            <person name="Simone D."/>
            <person name="Lopez-Fernandez M."/>
            <person name="Wu X."/>
            <person name="de Brujin I."/>
            <person name="Lundin D."/>
            <person name="Andersson A."/>
            <person name="Bertilsson S."/>
            <person name="Dopson M."/>
        </authorList>
    </citation>
    <scope>NUCLEOTIDE SEQUENCE</scope>
    <source>
        <strain evidence="1">MM415B00340</strain>
    </source>
</reference>
<evidence type="ECO:0000313" key="1">
    <source>
        <dbReference type="EMBL" id="QJA66671.1"/>
    </source>
</evidence>
<organism evidence="1">
    <name type="scientific">viral metagenome</name>
    <dbReference type="NCBI Taxonomy" id="1070528"/>
    <lineage>
        <taxon>unclassified sequences</taxon>
        <taxon>metagenomes</taxon>
        <taxon>organismal metagenomes</taxon>
    </lineage>
</organism>
<name>A0A6M3JCB4_9ZZZZ</name>
<dbReference type="AlphaFoldDB" id="A0A6M3JCB4"/>
<proteinExistence type="predicted"/>
<sequence length="336" mass="37556">MAEATAKEFRVGHQVLLRDASDYTVDVNAKVTARELNGASSYIAAKLLEADDNSTTHDLRNCDVALIIGNINAEGAAMPDALAYDPTKWYNYTQIFRTPLEITRTARRTRLRTGDQYREAKREALELHSIEMEKAFIWGIATEGTGDNGKPERTTMGILGMLKASAAANCVDYSLDSDYAGEKWVVSGKKWFDKKLEVIFRYGNAEKLALAGSGALLGLNELAESLSTMNISPGETSYGIKITKWMTAFGVINIMTHPLFSYEATNRNSIVILEPKNLKYRYIDDTSFYSEKEKQNTGWTRRDGTKEEFLTECGLEYHHPTTMGYFNSVGIDNTLV</sequence>
<dbReference type="InterPro" id="IPR035198">
    <property type="entry name" value="SU10_MCP"/>
</dbReference>
<dbReference type="EMBL" id="MT141558">
    <property type="protein sequence ID" value="QJA66671.1"/>
    <property type="molecule type" value="Genomic_DNA"/>
</dbReference>